<accession>A0A5M3WYN0</accession>
<gene>
    <name evidence="2" type="ORF">Amac_051600</name>
</gene>
<dbReference type="AlphaFoldDB" id="A0A5M3WYN0"/>
<organism evidence="2 3">
    <name type="scientific">Acrocarpospora macrocephala</name>
    <dbReference type="NCBI Taxonomy" id="150177"/>
    <lineage>
        <taxon>Bacteria</taxon>
        <taxon>Bacillati</taxon>
        <taxon>Actinomycetota</taxon>
        <taxon>Actinomycetes</taxon>
        <taxon>Streptosporangiales</taxon>
        <taxon>Streptosporangiaceae</taxon>
        <taxon>Acrocarpospora</taxon>
    </lineage>
</organism>
<feature type="region of interest" description="Disordered" evidence="1">
    <location>
        <begin position="46"/>
        <end position="69"/>
    </location>
</feature>
<reference evidence="2 3" key="1">
    <citation type="submission" date="2019-10" db="EMBL/GenBank/DDBJ databases">
        <title>Whole genome shotgun sequence of Acrocarpospora macrocephala NBRC 16266.</title>
        <authorList>
            <person name="Ichikawa N."/>
            <person name="Kimura A."/>
            <person name="Kitahashi Y."/>
            <person name="Komaki H."/>
            <person name="Oguchi A."/>
        </authorList>
    </citation>
    <scope>NUCLEOTIDE SEQUENCE [LARGE SCALE GENOMIC DNA]</scope>
    <source>
        <strain evidence="2 3">NBRC 16266</strain>
    </source>
</reference>
<evidence type="ECO:0000313" key="3">
    <source>
        <dbReference type="Proteomes" id="UP000331127"/>
    </source>
</evidence>
<comment type="caution">
    <text evidence="2">The sequence shown here is derived from an EMBL/GenBank/DDBJ whole genome shotgun (WGS) entry which is preliminary data.</text>
</comment>
<evidence type="ECO:0000313" key="2">
    <source>
        <dbReference type="EMBL" id="GES11563.1"/>
    </source>
</evidence>
<dbReference type="OrthoDB" id="9781342at2"/>
<keyword evidence="3" id="KW-1185">Reference proteome</keyword>
<sequence length="69" mass="7095">MTAQPPVIVAGHLVTTDPARPVAQAMAVAITGHVQLTRRLVAPDGTTRLDAASGPRADGAGELLGEDRR</sequence>
<protein>
    <submittedName>
        <fullName evidence="2">Uncharacterized protein</fullName>
    </submittedName>
</protein>
<evidence type="ECO:0000256" key="1">
    <source>
        <dbReference type="SAM" id="MobiDB-lite"/>
    </source>
</evidence>
<proteinExistence type="predicted"/>
<name>A0A5M3WYN0_9ACTN</name>
<dbReference type="Proteomes" id="UP000331127">
    <property type="component" value="Unassembled WGS sequence"/>
</dbReference>
<dbReference type="EMBL" id="BLAE01000030">
    <property type="protein sequence ID" value="GES11563.1"/>
    <property type="molecule type" value="Genomic_DNA"/>
</dbReference>
<dbReference type="RefSeq" id="WP_155356916.1">
    <property type="nucleotide sequence ID" value="NZ_BAAAHL010000068.1"/>
</dbReference>